<dbReference type="Proteomes" id="UP000030686">
    <property type="component" value="Unassembled WGS sequence"/>
</dbReference>
<evidence type="ECO:0000313" key="2">
    <source>
        <dbReference type="Proteomes" id="UP000030686"/>
    </source>
</evidence>
<keyword evidence="2" id="KW-1185">Reference proteome</keyword>
<dbReference type="AlphaFoldDB" id="W6QE48"/>
<organism evidence="1 2">
    <name type="scientific">Penicillium roqueforti (strain FM164)</name>
    <dbReference type="NCBI Taxonomy" id="1365484"/>
    <lineage>
        <taxon>Eukaryota</taxon>
        <taxon>Fungi</taxon>
        <taxon>Dikarya</taxon>
        <taxon>Ascomycota</taxon>
        <taxon>Pezizomycotina</taxon>
        <taxon>Eurotiomycetes</taxon>
        <taxon>Eurotiomycetidae</taxon>
        <taxon>Eurotiales</taxon>
        <taxon>Aspergillaceae</taxon>
        <taxon>Penicillium</taxon>
    </lineage>
</organism>
<accession>W6QE48</accession>
<name>W6QE48_PENRF</name>
<protein>
    <submittedName>
        <fullName evidence="1">Genomic scaffold, ProqFM164S03</fullName>
    </submittedName>
</protein>
<reference evidence="1" key="1">
    <citation type="journal article" date="2014" name="Nat. Commun.">
        <title>Multiple recent horizontal transfers of a large genomic region in cheese making fungi.</title>
        <authorList>
            <person name="Cheeseman K."/>
            <person name="Ropars J."/>
            <person name="Renault P."/>
            <person name="Dupont J."/>
            <person name="Gouzy J."/>
            <person name="Branca A."/>
            <person name="Abraham A.L."/>
            <person name="Ceppi M."/>
            <person name="Conseiller E."/>
            <person name="Debuchy R."/>
            <person name="Malagnac F."/>
            <person name="Goarin A."/>
            <person name="Silar P."/>
            <person name="Lacoste S."/>
            <person name="Sallet E."/>
            <person name="Bensimon A."/>
            <person name="Giraud T."/>
            <person name="Brygoo Y."/>
        </authorList>
    </citation>
    <scope>NUCLEOTIDE SEQUENCE [LARGE SCALE GENOMIC DNA]</scope>
    <source>
        <strain evidence="1">FM164</strain>
    </source>
</reference>
<evidence type="ECO:0000313" key="1">
    <source>
        <dbReference type="EMBL" id="CDM34301.1"/>
    </source>
</evidence>
<dbReference type="EMBL" id="HG792017">
    <property type="protein sequence ID" value="CDM34301.1"/>
    <property type="molecule type" value="Genomic_DNA"/>
</dbReference>
<gene>
    <name evidence="1" type="ORF">PROQFM164_S03g001025</name>
</gene>
<proteinExistence type="predicted"/>
<sequence>MYEARLLAKIGLQFPSIFDIDPEDALGNLPEKHLTLKTWSLLLSHDINTTPLTFLLLKMECQKVLVLIRTNPCNCRTSL</sequence>
<dbReference type="OrthoDB" id="3000060at2759"/>